<sequence length="136" mass="15318">MAMAMLTGVRWMAVSDSGTWTGEGWMRRSSGLQTQRRRRRGSATAGVDKKAAAVGVTARERWSARQQMAKERKRLGRRTSDVTKLQEIIEETISVSALRAHDTAGALADEWRETDSVSLVMSARSRYSSPEVRRRY</sequence>
<protein>
    <submittedName>
        <fullName evidence="2">Uncharacterized protein K0048F05.12</fullName>
    </submittedName>
</protein>
<evidence type="ECO:0000313" key="2">
    <source>
        <dbReference type="EMBL" id="BAI39725.1"/>
    </source>
</evidence>
<organism evidence="2">
    <name type="scientific">Oryza sativa subsp. indica</name>
    <name type="common">Rice</name>
    <dbReference type="NCBI Taxonomy" id="39946"/>
    <lineage>
        <taxon>Eukaryota</taxon>
        <taxon>Viridiplantae</taxon>
        <taxon>Streptophyta</taxon>
        <taxon>Embryophyta</taxon>
        <taxon>Tracheophyta</taxon>
        <taxon>Spermatophyta</taxon>
        <taxon>Magnoliopsida</taxon>
        <taxon>Liliopsida</taxon>
        <taxon>Poales</taxon>
        <taxon>Poaceae</taxon>
        <taxon>BOP clade</taxon>
        <taxon>Oryzoideae</taxon>
        <taxon>Oryzeae</taxon>
        <taxon>Oryzinae</taxon>
        <taxon>Oryza</taxon>
        <taxon>Oryza sativa</taxon>
    </lineage>
</organism>
<accession>C8TF03</accession>
<name>C8TF03_ORYSI</name>
<evidence type="ECO:0000256" key="1">
    <source>
        <dbReference type="SAM" id="MobiDB-lite"/>
    </source>
</evidence>
<dbReference type="EMBL" id="AP009081">
    <property type="protein sequence ID" value="BAI39725.1"/>
    <property type="molecule type" value="Genomic_DNA"/>
</dbReference>
<feature type="region of interest" description="Disordered" evidence="1">
    <location>
        <begin position="25"/>
        <end position="50"/>
    </location>
</feature>
<reference evidence="2" key="1">
    <citation type="journal article" date="2009" name="Plant J.">
        <title>Comparative analysis of complete orthologous centromeres from two subspecies of rice reveals rapid variation of centromere organization and structure.</title>
        <authorList>
            <person name="Wu J."/>
            <person name="Fujisawa M."/>
            <person name="Tian Z."/>
            <person name="Yamagata H."/>
            <person name="Kamiya K."/>
            <person name="Shibata M."/>
            <person name="Hosokawa S."/>
            <person name="Ito Y."/>
            <person name="Hamada M."/>
            <person name="Katagiri S."/>
            <person name="Kurita K."/>
            <person name="Yamamoto M."/>
            <person name="Kikuta A."/>
            <person name="Machita K."/>
            <person name="Karasawa W."/>
            <person name="Kanamori H."/>
            <person name="Namiki N."/>
            <person name="Mizuno H."/>
            <person name="Ma J."/>
            <person name="Sasaki T."/>
            <person name="Matsumoto T."/>
        </authorList>
    </citation>
    <scope>NUCLEOTIDE SEQUENCE</scope>
</reference>
<dbReference type="AlphaFoldDB" id="C8TF03"/>
<proteinExistence type="predicted"/>
<gene>
    <name evidence="2" type="primary">K0048F05.12</name>
</gene>